<evidence type="ECO:0000256" key="1">
    <source>
        <dbReference type="SAM" id="MobiDB-lite"/>
    </source>
</evidence>
<feature type="compositionally biased region" description="Polar residues" evidence="1">
    <location>
        <begin position="137"/>
        <end position="158"/>
    </location>
</feature>
<keyword evidence="3" id="KW-1185">Reference proteome</keyword>
<comment type="caution">
    <text evidence="2">The sequence shown here is derived from an EMBL/GenBank/DDBJ whole genome shotgun (WGS) entry which is preliminary data.</text>
</comment>
<gene>
    <name evidence="2" type="ORF">ADUPG1_000153</name>
</gene>
<feature type="region of interest" description="Disordered" evidence="1">
    <location>
        <begin position="584"/>
        <end position="647"/>
    </location>
</feature>
<dbReference type="EMBL" id="BQXS01000046">
    <property type="protein sequence ID" value="GKT27746.1"/>
    <property type="molecule type" value="Genomic_DNA"/>
</dbReference>
<feature type="region of interest" description="Disordered" evidence="1">
    <location>
        <begin position="137"/>
        <end position="165"/>
    </location>
</feature>
<accession>A0ABQ5K591</accession>
<sequence>MNTHHISIFTTEGRLAFPHHPLKCIACDNLGSLILECGCAICPQCAKYHRKSYESDSSTNPDSMKYTYYSCPKCSKTTLCHSKHFVDLKENCAAIPYVYGSLKRKDGAMLCTSSSSLQHATLTCDDGTVKSEFDSISPKNSTSLLSTGSNMSSLSPMESKSEDSPLISLKSKRIPPLPIYPKLLSQPLPKIPSSQPLWEFGCSVCSKSATMICLRCLKLFCSERSLCCWGGKGRLLHTLKQREDFRFNVEKEKEQLTKQKKKAKKRGELEPTPTMLSDSIPQFQSPCIPLVSLSESTTCTCPSPFVLSLLREKSLDKVPFGQKPLWEFGCSVCSKSATMICLRCLKLFCSERSLCCWGGKGRLLHTLKQREDFRFNVEKEKEQLTKQKKKAKKRGELEPTPTMLSDSIPQFQSPCIPLVSLSESTTCTCPSPFVLSLLREKSLDKVPFGQIGNDIIGLAQNEFGKVAALSVFTLLQSASTPVSPIIQFPLPESKVRGKAAVQLKERELRIAHDVKSIPQNHSLIPLEQFLYLKRWICVDHGKSTLFWDDVHKRRCCLRCVFDHDRKSSGGHIIGGGRSYDISEEKCGRERGKNGWESEEEEEKVEESRREDKITQGKDKPNQDGTHSHKKDADSTFKAPKRSERPDAIIVKVSGSDRTIGRPSHGSSQALFDKSKLISLMKPSASSVSSIEERISHLSTDIKKHCNELMEVLEVSNAKREENTLQCREALSSLSKSFSEARRYLDMMQDKAVESVLDSYQEQDLKLASCISTLSETKEGLDQRYLRARTLSDSSLSLQLSHISDEEVGIDALDDALGSKFSQIEAVLKGTKDLRCMPIVYNACDTTDALTLAAKDFIGEGKGK</sequence>
<protein>
    <recommendedName>
        <fullName evidence="4">RING-type domain-containing protein</fullName>
    </recommendedName>
</protein>
<organism evidence="2 3">
    <name type="scientific">Aduncisulcus paluster</name>
    <dbReference type="NCBI Taxonomy" id="2918883"/>
    <lineage>
        <taxon>Eukaryota</taxon>
        <taxon>Metamonada</taxon>
        <taxon>Carpediemonas-like organisms</taxon>
        <taxon>Aduncisulcus</taxon>
    </lineage>
</organism>
<feature type="compositionally biased region" description="Basic and acidic residues" evidence="1">
    <location>
        <begin position="605"/>
        <end position="621"/>
    </location>
</feature>
<dbReference type="Proteomes" id="UP001057375">
    <property type="component" value="Unassembled WGS sequence"/>
</dbReference>
<name>A0ABQ5K591_9EUKA</name>
<evidence type="ECO:0000313" key="2">
    <source>
        <dbReference type="EMBL" id="GKT27746.1"/>
    </source>
</evidence>
<evidence type="ECO:0000313" key="3">
    <source>
        <dbReference type="Proteomes" id="UP001057375"/>
    </source>
</evidence>
<evidence type="ECO:0008006" key="4">
    <source>
        <dbReference type="Google" id="ProtNLM"/>
    </source>
</evidence>
<proteinExistence type="predicted"/>
<feature type="compositionally biased region" description="Basic and acidic residues" evidence="1">
    <location>
        <begin position="630"/>
        <end position="646"/>
    </location>
</feature>
<feature type="compositionally biased region" description="Basic and acidic residues" evidence="1">
    <location>
        <begin position="584"/>
        <end position="595"/>
    </location>
</feature>
<reference evidence="2" key="1">
    <citation type="submission" date="2022-03" db="EMBL/GenBank/DDBJ databases">
        <title>Draft genome sequence of Aduncisulcus paluster, a free-living microaerophilic Fornicata.</title>
        <authorList>
            <person name="Yuyama I."/>
            <person name="Kume K."/>
            <person name="Tamura T."/>
            <person name="Inagaki Y."/>
            <person name="Hashimoto T."/>
        </authorList>
    </citation>
    <scope>NUCLEOTIDE SEQUENCE</scope>
    <source>
        <strain evidence="2">NY0171</strain>
    </source>
</reference>